<dbReference type="AlphaFoldDB" id="A0A8J2V6L4"/>
<dbReference type="Proteomes" id="UP000652231">
    <property type="component" value="Unassembled WGS sequence"/>
</dbReference>
<evidence type="ECO:0000259" key="1">
    <source>
        <dbReference type="PROSITE" id="PS50213"/>
    </source>
</evidence>
<evidence type="ECO:0000313" key="3">
    <source>
        <dbReference type="Proteomes" id="UP000652231"/>
    </source>
</evidence>
<feature type="domain" description="FAS1" evidence="1">
    <location>
        <begin position="36"/>
        <end position="180"/>
    </location>
</feature>
<organism evidence="2 3">
    <name type="scientific">Planktosalinus lacus</name>
    <dbReference type="NCBI Taxonomy" id="1526573"/>
    <lineage>
        <taxon>Bacteria</taxon>
        <taxon>Pseudomonadati</taxon>
        <taxon>Bacteroidota</taxon>
        <taxon>Flavobacteriia</taxon>
        <taxon>Flavobacteriales</taxon>
        <taxon>Flavobacteriaceae</taxon>
        <taxon>Planktosalinus</taxon>
    </lineage>
</organism>
<proteinExistence type="predicted"/>
<reference evidence="2" key="2">
    <citation type="submission" date="2020-09" db="EMBL/GenBank/DDBJ databases">
        <authorList>
            <person name="Sun Q."/>
            <person name="Zhou Y."/>
        </authorList>
    </citation>
    <scope>NUCLEOTIDE SEQUENCE</scope>
    <source>
        <strain evidence="2">CGMCC 1.12924</strain>
    </source>
</reference>
<protein>
    <recommendedName>
        <fullName evidence="1">FAS1 domain-containing protein</fullName>
    </recommendedName>
</protein>
<evidence type="ECO:0000313" key="2">
    <source>
        <dbReference type="EMBL" id="GGD83649.1"/>
    </source>
</evidence>
<keyword evidence="3" id="KW-1185">Reference proteome</keyword>
<name>A0A8J2V6L4_9FLAO</name>
<dbReference type="EMBL" id="BMGK01000002">
    <property type="protein sequence ID" value="GGD83649.1"/>
    <property type="molecule type" value="Genomic_DNA"/>
</dbReference>
<dbReference type="Pfam" id="PF02469">
    <property type="entry name" value="Fasciclin"/>
    <property type="match status" value="1"/>
</dbReference>
<accession>A0A8J2V6L4</accession>
<dbReference type="PROSITE" id="PS50213">
    <property type="entry name" value="FAS1"/>
    <property type="match status" value="1"/>
</dbReference>
<dbReference type="InterPro" id="IPR036378">
    <property type="entry name" value="FAS1_dom_sf"/>
</dbReference>
<reference evidence="2" key="1">
    <citation type="journal article" date="2014" name="Int. J. Syst. Evol. Microbiol.">
        <title>Complete genome sequence of Corynebacterium casei LMG S-19264T (=DSM 44701T), isolated from a smear-ripened cheese.</title>
        <authorList>
            <consortium name="US DOE Joint Genome Institute (JGI-PGF)"/>
            <person name="Walter F."/>
            <person name="Albersmeier A."/>
            <person name="Kalinowski J."/>
            <person name="Ruckert C."/>
        </authorList>
    </citation>
    <scope>NUCLEOTIDE SEQUENCE</scope>
    <source>
        <strain evidence="2">CGMCC 1.12924</strain>
    </source>
</reference>
<gene>
    <name evidence="2" type="ORF">GCM10011312_04670</name>
</gene>
<dbReference type="SUPFAM" id="SSF82153">
    <property type="entry name" value="FAS1 domain"/>
    <property type="match status" value="1"/>
</dbReference>
<dbReference type="InterPro" id="IPR000782">
    <property type="entry name" value="FAS1_domain"/>
</dbReference>
<comment type="caution">
    <text evidence="2">The sequence shown here is derived from an EMBL/GenBank/DDBJ whole genome shotgun (WGS) entry which is preliminary data.</text>
</comment>
<sequence length="186" mass="21016">MFCLLFTFSVSGQNKYSTSAQTTTTKQLEGDTIYSNLSIQVNLSKIENFSIYSRILELVDFETLTKEKEMVTLFVVPNEAFSHMTEEEIEVFLALGNRDYLKNTLSYYIIPGRVDEHAIAKAIERGKGSANFKALGGKNLRFKIEGDTIYLLTGTGSKTRLLQTNFQHSRGFFHLTTDLALSKTQN</sequence>
<dbReference type="Gene3D" id="2.30.180.10">
    <property type="entry name" value="FAS1 domain"/>
    <property type="match status" value="1"/>
</dbReference>